<dbReference type="Proteomes" id="UP000274756">
    <property type="component" value="Unassembled WGS sequence"/>
</dbReference>
<sequence length="299" mass="35188">MVDYLTSELQVADKPSTLDGNYPIHRISDTDQFWKLECLEIHEQPCDYDDERALEQFKENTVQINGKYQTRQQEFEQYHEIIKDQLRSDIIEKIEPYMDQVGAIHYLPHHNVLTPDKETIKLRIIYDASAHVKRSKSLNDLLYRGPIILPDMEASMNIREFLDVRFNEIIPDHDLASLNARKILVIMWSTKLDIIHIILKQWTINEFTKRNILQFVASQTHLPRFITNLTSHMNFNIFTDASSMRYTTAIYTYREGMRKREPYLVYAKSRIAPMKGMTIPRLELLAILIGVQAGRFILN</sequence>
<dbReference type="PANTHER" id="PTHR47331">
    <property type="entry name" value="PHD-TYPE DOMAIN-CONTAINING PROTEIN"/>
    <property type="match status" value="1"/>
</dbReference>
<evidence type="ECO:0000313" key="3">
    <source>
        <dbReference type="Proteomes" id="UP000274756"/>
    </source>
</evidence>
<protein>
    <submittedName>
        <fullName evidence="4">RT_RNaseH_2 domain-containing protein</fullName>
    </submittedName>
</protein>
<dbReference type="OrthoDB" id="5866796at2759"/>
<keyword evidence="3" id="KW-1185">Reference proteome</keyword>
<dbReference type="AlphaFoldDB" id="A0A0N4UE32"/>
<dbReference type="InterPro" id="IPR008042">
    <property type="entry name" value="Retrotrans_Pao"/>
</dbReference>
<gene>
    <name evidence="1" type="ORF">DME_LOCUS658</name>
</gene>
<dbReference type="WBParaSite" id="DME_0000561301-mRNA-1">
    <property type="protein sequence ID" value="DME_0000561301-mRNA-1"/>
    <property type="gene ID" value="DME_0000561301"/>
</dbReference>
<accession>A0A0N4UE32</accession>
<dbReference type="Proteomes" id="UP000038040">
    <property type="component" value="Unplaced"/>
</dbReference>
<evidence type="ECO:0000313" key="1">
    <source>
        <dbReference type="EMBL" id="VDN50685.1"/>
    </source>
</evidence>
<dbReference type="Pfam" id="PF05380">
    <property type="entry name" value="Peptidase_A17"/>
    <property type="match status" value="1"/>
</dbReference>
<reference evidence="4" key="1">
    <citation type="submission" date="2017-02" db="UniProtKB">
        <authorList>
            <consortium name="WormBaseParasite"/>
        </authorList>
    </citation>
    <scope>IDENTIFICATION</scope>
</reference>
<dbReference type="STRING" id="318479.A0A0N4UE32"/>
<evidence type="ECO:0000313" key="2">
    <source>
        <dbReference type="Proteomes" id="UP000038040"/>
    </source>
</evidence>
<name>A0A0N4UE32_DRAME</name>
<reference evidence="1 3" key="2">
    <citation type="submission" date="2018-11" db="EMBL/GenBank/DDBJ databases">
        <authorList>
            <consortium name="Pathogen Informatics"/>
        </authorList>
    </citation>
    <scope>NUCLEOTIDE SEQUENCE [LARGE SCALE GENOMIC DNA]</scope>
</reference>
<proteinExistence type="predicted"/>
<dbReference type="EMBL" id="UYYG01000006">
    <property type="protein sequence ID" value="VDN50685.1"/>
    <property type="molecule type" value="Genomic_DNA"/>
</dbReference>
<organism evidence="2 4">
    <name type="scientific">Dracunculus medinensis</name>
    <name type="common">Guinea worm</name>
    <dbReference type="NCBI Taxonomy" id="318479"/>
    <lineage>
        <taxon>Eukaryota</taxon>
        <taxon>Metazoa</taxon>
        <taxon>Ecdysozoa</taxon>
        <taxon>Nematoda</taxon>
        <taxon>Chromadorea</taxon>
        <taxon>Rhabditida</taxon>
        <taxon>Spirurina</taxon>
        <taxon>Dracunculoidea</taxon>
        <taxon>Dracunculidae</taxon>
        <taxon>Dracunculus</taxon>
    </lineage>
</organism>
<evidence type="ECO:0000313" key="4">
    <source>
        <dbReference type="WBParaSite" id="DME_0000561301-mRNA-1"/>
    </source>
</evidence>